<name>A7SE01_NEMVE</name>
<keyword evidence="12" id="KW-1185">Reference proteome</keyword>
<reference evidence="11 12" key="1">
    <citation type="journal article" date="2007" name="Science">
        <title>Sea anemone genome reveals ancestral eumetazoan gene repertoire and genomic organization.</title>
        <authorList>
            <person name="Putnam N.H."/>
            <person name="Srivastava M."/>
            <person name="Hellsten U."/>
            <person name="Dirks B."/>
            <person name="Chapman J."/>
            <person name="Salamov A."/>
            <person name="Terry A."/>
            <person name="Shapiro H."/>
            <person name="Lindquist E."/>
            <person name="Kapitonov V.V."/>
            <person name="Jurka J."/>
            <person name="Genikhovich G."/>
            <person name="Grigoriev I.V."/>
            <person name="Lucas S.M."/>
            <person name="Steele R.E."/>
            <person name="Finnerty J.R."/>
            <person name="Technau U."/>
            <person name="Martindale M.Q."/>
            <person name="Rokhsar D.S."/>
        </authorList>
    </citation>
    <scope>NUCLEOTIDE SEQUENCE [LARGE SCALE GENOMIC DNA]</scope>
    <source>
        <strain evidence="12">CH2 X CH6</strain>
    </source>
</reference>
<evidence type="ECO:0000256" key="4">
    <source>
        <dbReference type="ARBA" id="ARBA00022989"/>
    </source>
</evidence>
<dbReference type="PANTHER" id="PTHR11003:SF345">
    <property type="entry name" value="TWIK FAMILY OF POTASSIUM CHANNELS PROTEIN 18"/>
    <property type="match status" value="1"/>
</dbReference>
<dbReference type="GO" id="GO:0022841">
    <property type="term" value="F:potassium ion leak channel activity"/>
    <property type="evidence" value="ECO:0000318"/>
    <property type="project" value="GO_Central"/>
</dbReference>
<keyword evidence="7 8" id="KW-0407">Ion channel</keyword>
<evidence type="ECO:0000313" key="11">
    <source>
        <dbReference type="EMBL" id="EDO38073.1"/>
    </source>
</evidence>
<dbReference type="Proteomes" id="UP000001593">
    <property type="component" value="Unassembled WGS sequence"/>
</dbReference>
<evidence type="ECO:0000256" key="1">
    <source>
        <dbReference type="ARBA" id="ARBA00004141"/>
    </source>
</evidence>
<dbReference type="InterPro" id="IPR003280">
    <property type="entry name" value="2pore_dom_K_chnl"/>
</dbReference>
<dbReference type="GO" id="GO:0071805">
    <property type="term" value="P:potassium ion transmembrane transport"/>
    <property type="evidence" value="ECO:0000318"/>
    <property type="project" value="GO_Central"/>
</dbReference>
<dbReference type="PANTHER" id="PTHR11003">
    <property type="entry name" value="POTASSIUM CHANNEL, SUBFAMILY K"/>
    <property type="match status" value="1"/>
</dbReference>
<proteinExistence type="inferred from homology"/>
<keyword evidence="3 8" id="KW-0812">Transmembrane</keyword>
<gene>
    <name evidence="11" type="ORF">NEMVEDRAFT_v1g114751</name>
</gene>
<evidence type="ECO:0000256" key="3">
    <source>
        <dbReference type="ARBA" id="ARBA00022692"/>
    </source>
</evidence>
<feature type="domain" description="Potassium channel" evidence="10">
    <location>
        <begin position="3"/>
        <end position="46"/>
    </location>
</feature>
<dbReference type="InterPro" id="IPR013099">
    <property type="entry name" value="K_chnl_dom"/>
</dbReference>
<keyword evidence="5 8" id="KW-0406">Ion transport</keyword>
<feature type="transmembrane region" description="Helical" evidence="9">
    <location>
        <begin position="45"/>
        <end position="62"/>
    </location>
</feature>
<evidence type="ECO:0000256" key="8">
    <source>
        <dbReference type="RuleBase" id="RU003857"/>
    </source>
</evidence>
<evidence type="ECO:0000313" key="12">
    <source>
        <dbReference type="Proteomes" id="UP000001593"/>
    </source>
</evidence>
<dbReference type="Pfam" id="PF07885">
    <property type="entry name" value="Ion_trans_2"/>
    <property type="match status" value="1"/>
</dbReference>
<dbReference type="PhylomeDB" id="A7SE01"/>
<comment type="subcellular location">
    <subcellularLocation>
        <location evidence="1">Membrane</location>
        <topology evidence="1">Multi-pass membrane protein</topology>
    </subcellularLocation>
</comment>
<evidence type="ECO:0000256" key="9">
    <source>
        <dbReference type="SAM" id="Phobius"/>
    </source>
</evidence>
<accession>A7SE01</accession>
<dbReference type="SUPFAM" id="SSF81324">
    <property type="entry name" value="Voltage-gated potassium channels"/>
    <property type="match status" value="2"/>
</dbReference>
<keyword evidence="4 9" id="KW-1133">Transmembrane helix</keyword>
<evidence type="ECO:0000256" key="6">
    <source>
        <dbReference type="ARBA" id="ARBA00023136"/>
    </source>
</evidence>
<evidence type="ECO:0000256" key="2">
    <source>
        <dbReference type="ARBA" id="ARBA00022448"/>
    </source>
</evidence>
<feature type="non-terminal residue" evidence="11">
    <location>
        <position position="121"/>
    </location>
</feature>
<dbReference type="FunFam" id="1.10.287.70:FF:000407">
    <property type="entry name" value="Predicted protein"/>
    <property type="match status" value="1"/>
</dbReference>
<dbReference type="GO" id="GO:0005886">
    <property type="term" value="C:plasma membrane"/>
    <property type="evidence" value="ECO:0000318"/>
    <property type="project" value="GO_Central"/>
</dbReference>
<dbReference type="EMBL" id="DS469633">
    <property type="protein sequence ID" value="EDO38073.1"/>
    <property type="molecule type" value="Genomic_DNA"/>
</dbReference>
<dbReference type="HOGENOM" id="CLU_022504_7_0_1"/>
<dbReference type="GO" id="GO:0015271">
    <property type="term" value="F:outward rectifier potassium channel activity"/>
    <property type="evidence" value="ECO:0000318"/>
    <property type="project" value="GO_Central"/>
</dbReference>
<dbReference type="Gene3D" id="1.10.287.70">
    <property type="match status" value="1"/>
</dbReference>
<protein>
    <recommendedName>
        <fullName evidence="10">Potassium channel domain-containing protein</fullName>
    </recommendedName>
</protein>
<evidence type="ECO:0000259" key="10">
    <source>
        <dbReference type="Pfam" id="PF07885"/>
    </source>
</evidence>
<evidence type="ECO:0000256" key="7">
    <source>
        <dbReference type="ARBA" id="ARBA00023303"/>
    </source>
</evidence>
<dbReference type="PRINTS" id="PR01333">
    <property type="entry name" value="2POREKCHANEL"/>
</dbReference>
<comment type="similarity">
    <text evidence="8">Belongs to the two pore domain potassium channel (TC 1.A.1.8) family.</text>
</comment>
<feature type="transmembrane region" description="Helical" evidence="9">
    <location>
        <begin position="74"/>
        <end position="96"/>
    </location>
</feature>
<dbReference type="InParanoid" id="A7SE01"/>
<sequence length="121" mass="13319">MITALFFTGFGNITPQTPTGRALTIVYCLVGLPLSALATKSGGDVVIHLVCLAETFIFRLVFRTPVSRHRLRLSLVIGVTLVAVFLCLMAGIGMYLDNRTFLDSFYAWFITFTTIGFGDFV</sequence>
<organism evidence="11 12">
    <name type="scientific">Nematostella vectensis</name>
    <name type="common">Starlet sea anemone</name>
    <dbReference type="NCBI Taxonomy" id="45351"/>
    <lineage>
        <taxon>Eukaryota</taxon>
        <taxon>Metazoa</taxon>
        <taxon>Cnidaria</taxon>
        <taxon>Anthozoa</taxon>
        <taxon>Hexacorallia</taxon>
        <taxon>Actiniaria</taxon>
        <taxon>Edwardsiidae</taxon>
        <taxon>Nematostella</taxon>
    </lineage>
</organism>
<keyword evidence="6 9" id="KW-0472">Membrane</keyword>
<keyword evidence="2 8" id="KW-0813">Transport</keyword>
<dbReference type="AlphaFoldDB" id="A7SE01"/>
<dbReference type="eggNOG" id="KOG1418">
    <property type="taxonomic scope" value="Eukaryota"/>
</dbReference>
<evidence type="ECO:0000256" key="5">
    <source>
        <dbReference type="ARBA" id="ARBA00023065"/>
    </source>
</evidence>